<accession>A0A974H2Y7</accession>
<reference evidence="2" key="1">
    <citation type="journal article" date="2016" name="Nature">
        <title>Genome evolution in the allotetraploid frog Xenopus laevis.</title>
        <authorList>
            <person name="Session A.M."/>
            <person name="Uno Y."/>
            <person name="Kwon T."/>
            <person name="Chapman J.A."/>
            <person name="Toyoda A."/>
            <person name="Takahashi S."/>
            <person name="Fukui A."/>
            <person name="Hikosaka A."/>
            <person name="Suzuki A."/>
            <person name="Kondo M."/>
            <person name="van Heeringen S.J."/>
            <person name="Quigley I."/>
            <person name="Heinz S."/>
            <person name="Ogino H."/>
            <person name="Ochi H."/>
            <person name="Hellsten U."/>
            <person name="Lyons J.B."/>
            <person name="Simakov O."/>
            <person name="Putnam N."/>
            <person name="Stites J."/>
            <person name="Kuroki Y."/>
            <person name="Tanaka T."/>
            <person name="Michiue T."/>
            <person name="Watanabe M."/>
            <person name="Bogdanovic O."/>
            <person name="Lister R."/>
            <person name="Georgiou G."/>
            <person name="Paranjpe S.S."/>
            <person name="van Kruijsbergen I."/>
            <person name="Shu S."/>
            <person name="Carlson J."/>
            <person name="Kinoshita T."/>
            <person name="Ohta Y."/>
            <person name="Mawaribuchi S."/>
            <person name="Jenkins J."/>
            <person name="Grimwood J."/>
            <person name="Schmutz J."/>
            <person name="Mitros T."/>
            <person name="Mozaffari S.V."/>
            <person name="Suzuki Y."/>
            <person name="Haramoto Y."/>
            <person name="Yamamoto T.S."/>
            <person name="Takagi C."/>
            <person name="Heald R."/>
            <person name="Miller K."/>
            <person name="Haudenschild C."/>
            <person name="Kitzman J."/>
            <person name="Nakayama T."/>
            <person name="Izutsu Y."/>
            <person name="Robert J."/>
            <person name="Fortriede J."/>
            <person name="Burns K."/>
            <person name="Lotay V."/>
            <person name="Karimi K."/>
            <person name="Yasuoka Y."/>
            <person name="Dichmann D.S."/>
            <person name="Flajnik M.F."/>
            <person name="Houston D.W."/>
            <person name="Shendure J."/>
            <person name="DuPasquier L."/>
            <person name="Vize P.D."/>
            <person name="Zorn A.M."/>
            <person name="Ito M."/>
            <person name="Marcotte E.M."/>
            <person name="Wallingford J.B."/>
            <person name="Ito Y."/>
            <person name="Asashima M."/>
            <person name="Ueno N."/>
            <person name="Matsuda Y."/>
            <person name="Veenstra G.J."/>
            <person name="Fujiyama A."/>
            <person name="Harland R.M."/>
            <person name="Taira M."/>
            <person name="Rokhsar D.S."/>
        </authorList>
    </citation>
    <scope>NUCLEOTIDE SEQUENCE [LARGE SCALE GENOMIC DNA]</scope>
    <source>
        <strain evidence="2">J</strain>
    </source>
</reference>
<protein>
    <submittedName>
        <fullName evidence="1">Uncharacterized protein</fullName>
    </submittedName>
</protein>
<dbReference type="Proteomes" id="UP000694892">
    <property type="component" value="Chromosome 9_10L"/>
</dbReference>
<name>A0A974H2Y7_XENLA</name>
<dbReference type="EMBL" id="CM004482">
    <property type="protein sequence ID" value="OCT63019.1"/>
    <property type="molecule type" value="Genomic_DNA"/>
</dbReference>
<proteinExistence type="predicted"/>
<evidence type="ECO:0000313" key="2">
    <source>
        <dbReference type="Proteomes" id="UP000694892"/>
    </source>
</evidence>
<sequence length="72" mass="8374">MYPCLLKDRFVKRKKKKFKLQLISGAKKYMKCLPFQRLLCGQNITGDLRQPYPGGAAANVLYKVPRQLHCNF</sequence>
<evidence type="ECO:0000313" key="1">
    <source>
        <dbReference type="EMBL" id="OCT63019.1"/>
    </source>
</evidence>
<gene>
    <name evidence="1" type="ORF">XELAEV_18044113mg</name>
</gene>
<organism evidence="1 2">
    <name type="scientific">Xenopus laevis</name>
    <name type="common">African clawed frog</name>
    <dbReference type="NCBI Taxonomy" id="8355"/>
    <lineage>
        <taxon>Eukaryota</taxon>
        <taxon>Metazoa</taxon>
        <taxon>Chordata</taxon>
        <taxon>Craniata</taxon>
        <taxon>Vertebrata</taxon>
        <taxon>Euteleostomi</taxon>
        <taxon>Amphibia</taxon>
        <taxon>Batrachia</taxon>
        <taxon>Anura</taxon>
        <taxon>Pipoidea</taxon>
        <taxon>Pipidae</taxon>
        <taxon>Xenopodinae</taxon>
        <taxon>Xenopus</taxon>
        <taxon>Xenopus</taxon>
    </lineage>
</organism>
<dbReference type="AlphaFoldDB" id="A0A974H2Y7"/>